<dbReference type="EMBL" id="JABSTR010000004">
    <property type="protein sequence ID" value="KAH9368745.1"/>
    <property type="molecule type" value="Genomic_DNA"/>
</dbReference>
<feature type="compositionally biased region" description="Gly residues" evidence="10">
    <location>
        <begin position="139"/>
        <end position="148"/>
    </location>
</feature>
<feature type="compositionally biased region" description="Low complexity" evidence="10">
    <location>
        <begin position="177"/>
        <end position="187"/>
    </location>
</feature>
<dbReference type="GO" id="GO:0008270">
    <property type="term" value="F:zinc ion binding"/>
    <property type="evidence" value="ECO:0007669"/>
    <property type="project" value="UniProtKB-KW"/>
</dbReference>
<gene>
    <name evidence="11" type="ORF">HPB48_004764</name>
</gene>
<accession>A0A9J6G1S6</accession>
<comment type="caution">
    <text evidence="11">The sequence shown here is derived from an EMBL/GenBank/DDBJ whole genome shotgun (WGS) entry which is preliminary data.</text>
</comment>
<feature type="coiled-coil region" evidence="9">
    <location>
        <begin position="772"/>
        <end position="806"/>
    </location>
</feature>
<keyword evidence="3" id="KW-0677">Repeat</keyword>
<name>A0A9J6G1S6_HAELO</name>
<dbReference type="PANTHER" id="PTHR45888:SF5">
    <property type="entry name" value="D4, ISOFORM A"/>
    <property type="match status" value="1"/>
</dbReference>
<feature type="compositionally biased region" description="Low complexity" evidence="10">
    <location>
        <begin position="676"/>
        <end position="687"/>
    </location>
</feature>
<evidence type="ECO:0000313" key="12">
    <source>
        <dbReference type="Proteomes" id="UP000821853"/>
    </source>
</evidence>
<feature type="region of interest" description="Disordered" evidence="10">
    <location>
        <begin position="27"/>
        <end position="61"/>
    </location>
</feature>
<keyword evidence="9" id="KW-0175">Coiled coil</keyword>
<organism evidence="11 12">
    <name type="scientific">Haemaphysalis longicornis</name>
    <name type="common">Bush tick</name>
    <dbReference type="NCBI Taxonomy" id="44386"/>
    <lineage>
        <taxon>Eukaryota</taxon>
        <taxon>Metazoa</taxon>
        <taxon>Ecdysozoa</taxon>
        <taxon>Arthropoda</taxon>
        <taxon>Chelicerata</taxon>
        <taxon>Arachnida</taxon>
        <taxon>Acari</taxon>
        <taxon>Parasitiformes</taxon>
        <taxon>Ixodida</taxon>
        <taxon>Ixodoidea</taxon>
        <taxon>Ixodidae</taxon>
        <taxon>Haemaphysalinae</taxon>
        <taxon>Haemaphysalis</taxon>
    </lineage>
</organism>
<dbReference type="OrthoDB" id="6516936at2759"/>
<feature type="compositionally biased region" description="Low complexity" evidence="10">
    <location>
        <begin position="627"/>
        <end position="647"/>
    </location>
</feature>
<evidence type="ECO:0000256" key="7">
    <source>
        <dbReference type="ARBA" id="ARBA00023163"/>
    </source>
</evidence>
<dbReference type="VEuPathDB" id="VectorBase:HLOH_058233"/>
<dbReference type="PANTHER" id="PTHR45888">
    <property type="entry name" value="HL01030P-RELATED"/>
    <property type="match status" value="1"/>
</dbReference>
<evidence type="ECO:0000256" key="9">
    <source>
        <dbReference type="SAM" id="Coils"/>
    </source>
</evidence>
<feature type="compositionally biased region" description="Acidic residues" evidence="10">
    <location>
        <begin position="216"/>
        <end position="236"/>
    </location>
</feature>
<feature type="compositionally biased region" description="Basic and acidic residues" evidence="10">
    <location>
        <begin position="27"/>
        <end position="37"/>
    </location>
</feature>
<protein>
    <recommendedName>
        <fullName evidence="13">Histone-lysine N-methyltransferase MLL3</fullName>
    </recommendedName>
</protein>
<feature type="region of interest" description="Disordered" evidence="10">
    <location>
        <begin position="268"/>
        <end position="396"/>
    </location>
</feature>
<evidence type="ECO:0000256" key="6">
    <source>
        <dbReference type="ARBA" id="ARBA00023015"/>
    </source>
</evidence>
<comment type="subcellular location">
    <subcellularLocation>
        <location evidence="1">Nucleus</location>
    </subcellularLocation>
</comment>
<feature type="compositionally biased region" description="Gly residues" evidence="10">
    <location>
        <begin position="578"/>
        <end position="589"/>
    </location>
</feature>
<keyword evidence="5" id="KW-0862">Zinc</keyword>
<feature type="compositionally biased region" description="Low complexity" evidence="10">
    <location>
        <begin position="50"/>
        <end position="61"/>
    </location>
</feature>
<sequence>MRPSSSEEMLAGGSGGEQVLARQQLRDLLQRQMKKEQGGPLPAGLPPKHPQQQQQWPQQAMQLGMALQGNRMTMAGPAELGFRAPLPPGIMASRPRPTFRQQLPPSAGFPDSALLSPKEGSLMQGGAFPAQGPSSQGMVGSGGPGEGQRQGLPEPPRQPAQQAQASAGKMGSGDTGVPAASPAVAAADVRSETMEAAQPAKKKTAGDLVKEVEAQGTEDQEDGGGDMEDDLDDDELLGLGNDFNILEYADPELDRAFVGDGEKSNILDEHLDLDDKEDDLDEVGRQETETKDEDNAGSQDGDVKQEAAPKEEKMDDRKTGMGFPGLSGEAGASNRQQSSQQQEQQQQQLRTQQQQQLQGQGQPGQQQHMQQPLPQQMPKMPHAFEARPPLGVGPPNAFAMAAGQHPGLRGMRPPPPYTGGAGPMAGVRMMGAMPGATLSHLRGSLAGVRPPSVPMPGGPLGGPLGGAGLVGSAGEQRPLLLQEQPLLLEDLVEQEKREQRKQSGEAATATLLSDVDFERLKADVLSGPPDDTIGAPAPVMPPQASLLPSMQQQHPGRCGAPRGQQPPALPPDARSPGWLGGQAHGGGGALPAPDAPAHACGWAHGASGGHHAPGAHRAGRHPHDGRAASAPPATGPPGAAAARGRGAPARRCRRRGAPAAGLARRRGAPSGGGGAVPDPDAAGAPAPSLCVGQEPPPGHVVAAYEQWLTQQEALLSSQKKALEGDVGKLRKAKKALSTKQRQLAKNGQELPQHNALELHRIAQQQPGMQKNLDQLRKLYRQHTMVIQEYRAKQQKWQQHMQQQQMQQTGGQLLQGGMMPQGSPMQQVHHMGGPPMVSGASPSMGPSMSPGMPPSMSPVMSPNMPSGMSPMMPGAPHQHAVAVSGVA</sequence>
<keyword evidence="6" id="KW-0805">Transcription regulation</keyword>
<feature type="compositionally biased region" description="Basic and acidic residues" evidence="10">
    <location>
        <begin position="301"/>
        <end position="319"/>
    </location>
</feature>
<evidence type="ECO:0000256" key="8">
    <source>
        <dbReference type="ARBA" id="ARBA00023242"/>
    </source>
</evidence>
<dbReference type="OMA" id="RPWSLIR"/>
<evidence type="ECO:0000313" key="11">
    <source>
        <dbReference type="EMBL" id="KAH9368745.1"/>
    </source>
</evidence>
<keyword evidence="12" id="KW-1185">Reference proteome</keyword>
<feature type="compositionally biased region" description="Low complexity" evidence="10">
    <location>
        <begin position="336"/>
        <end position="376"/>
    </location>
</feature>
<dbReference type="GO" id="GO:0007399">
    <property type="term" value="P:nervous system development"/>
    <property type="evidence" value="ECO:0007669"/>
    <property type="project" value="TreeGrafter"/>
</dbReference>
<feature type="compositionally biased region" description="Low complexity" evidence="10">
    <location>
        <begin position="590"/>
        <end position="612"/>
    </location>
</feature>
<evidence type="ECO:0008006" key="13">
    <source>
        <dbReference type="Google" id="ProtNLM"/>
    </source>
</evidence>
<proteinExistence type="predicted"/>
<evidence type="ECO:0000256" key="5">
    <source>
        <dbReference type="ARBA" id="ARBA00022833"/>
    </source>
</evidence>
<keyword evidence="4" id="KW-0863">Zinc-finger</keyword>
<dbReference type="GO" id="GO:0071565">
    <property type="term" value="C:nBAF complex"/>
    <property type="evidence" value="ECO:0007669"/>
    <property type="project" value="TreeGrafter"/>
</dbReference>
<dbReference type="AlphaFoldDB" id="A0A9J6G1S6"/>
<reference evidence="11 12" key="1">
    <citation type="journal article" date="2020" name="Cell">
        <title>Large-Scale Comparative Analyses of Tick Genomes Elucidate Their Genetic Diversity and Vector Capacities.</title>
        <authorList>
            <consortium name="Tick Genome and Microbiome Consortium (TIGMIC)"/>
            <person name="Jia N."/>
            <person name="Wang J."/>
            <person name="Shi W."/>
            <person name="Du L."/>
            <person name="Sun Y."/>
            <person name="Zhan W."/>
            <person name="Jiang J.F."/>
            <person name="Wang Q."/>
            <person name="Zhang B."/>
            <person name="Ji P."/>
            <person name="Bell-Sakyi L."/>
            <person name="Cui X.M."/>
            <person name="Yuan T.T."/>
            <person name="Jiang B.G."/>
            <person name="Yang W.F."/>
            <person name="Lam T.T."/>
            <person name="Chang Q.C."/>
            <person name="Ding S.J."/>
            <person name="Wang X.J."/>
            <person name="Zhu J.G."/>
            <person name="Ruan X.D."/>
            <person name="Zhao L."/>
            <person name="Wei J.T."/>
            <person name="Ye R.Z."/>
            <person name="Que T.C."/>
            <person name="Du C.H."/>
            <person name="Zhou Y.H."/>
            <person name="Cheng J.X."/>
            <person name="Dai P.F."/>
            <person name="Guo W.B."/>
            <person name="Han X.H."/>
            <person name="Huang E.J."/>
            <person name="Li L.F."/>
            <person name="Wei W."/>
            <person name="Gao Y.C."/>
            <person name="Liu J.Z."/>
            <person name="Shao H.Z."/>
            <person name="Wang X."/>
            <person name="Wang C.C."/>
            <person name="Yang T.C."/>
            <person name="Huo Q.B."/>
            <person name="Li W."/>
            <person name="Chen H.Y."/>
            <person name="Chen S.E."/>
            <person name="Zhou L.G."/>
            <person name="Ni X.B."/>
            <person name="Tian J.H."/>
            <person name="Sheng Y."/>
            <person name="Liu T."/>
            <person name="Pan Y.S."/>
            <person name="Xia L.Y."/>
            <person name="Li J."/>
            <person name="Zhao F."/>
            <person name="Cao W.C."/>
        </authorList>
    </citation>
    <scope>NUCLEOTIDE SEQUENCE [LARGE SCALE GENOMIC DNA]</scope>
    <source>
        <strain evidence="11">HaeL-2018</strain>
    </source>
</reference>
<keyword evidence="7" id="KW-0804">Transcription</keyword>
<evidence type="ECO:0000256" key="3">
    <source>
        <dbReference type="ARBA" id="ARBA00022737"/>
    </source>
</evidence>
<dbReference type="Proteomes" id="UP000821853">
    <property type="component" value="Chromosome 2"/>
</dbReference>
<evidence type="ECO:0000256" key="2">
    <source>
        <dbReference type="ARBA" id="ARBA00022723"/>
    </source>
</evidence>
<keyword evidence="8" id="KW-0539">Nucleus</keyword>
<keyword evidence="2" id="KW-0479">Metal-binding</keyword>
<evidence type="ECO:0000256" key="10">
    <source>
        <dbReference type="SAM" id="MobiDB-lite"/>
    </source>
</evidence>
<feature type="compositionally biased region" description="Acidic residues" evidence="10">
    <location>
        <begin position="271"/>
        <end position="281"/>
    </location>
</feature>
<evidence type="ECO:0000256" key="1">
    <source>
        <dbReference type="ARBA" id="ARBA00004123"/>
    </source>
</evidence>
<feature type="region of interest" description="Disordered" evidence="10">
    <location>
        <begin position="78"/>
        <end position="238"/>
    </location>
</feature>
<feature type="compositionally biased region" description="Basic and acidic residues" evidence="10">
    <location>
        <begin position="204"/>
        <end position="213"/>
    </location>
</feature>
<evidence type="ECO:0000256" key="4">
    <source>
        <dbReference type="ARBA" id="ARBA00022771"/>
    </source>
</evidence>
<feature type="region of interest" description="Disordered" evidence="10">
    <location>
        <begin position="524"/>
        <end position="694"/>
    </location>
</feature>